<dbReference type="NCBIfam" id="TIGR00003">
    <property type="entry name" value="copper ion binding protein"/>
    <property type="match status" value="2"/>
</dbReference>
<evidence type="ECO:0000256" key="1">
    <source>
        <dbReference type="ARBA" id="ARBA00004127"/>
    </source>
</evidence>
<feature type="transmembrane region" description="Helical" evidence="18">
    <location>
        <begin position="205"/>
        <end position="227"/>
    </location>
</feature>
<feature type="domain" description="HMA" evidence="19">
    <location>
        <begin position="39"/>
        <end position="105"/>
    </location>
</feature>
<dbReference type="GO" id="GO:0043682">
    <property type="term" value="F:P-type divalent copper transporter activity"/>
    <property type="evidence" value="ECO:0007669"/>
    <property type="project" value="TreeGrafter"/>
</dbReference>
<dbReference type="EMBL" id="CAJMXA010003685">
    <property type="protein sequence ID" value="CAE6511082.1"/>
    <property type="molecule type" value="Genomic_DNA"/>
</dbReference>
<dbReference type="PRINTS" id="PR00942">
    <property type="entry name" value="CUATPASEI"/>
</dbReference>
<keyword evidence="6 18" id="KW-0479">Metal-binding</keyword>
<dbReference type="PANTHER" id="PTHR43520:SF8">
    <property type="entry name" value="P-TYPE CU(+) TRANSPORTER"/>
    <property type="match status" value="1"/>
</dbReference>
<dbReference type="InterPro" id="IPR006121">
    <property type="entry name" value="HMA_dom"/>
</dbReference>
<dbReference type="InterPro" id="IPR023214">
    <property type="entry name" value="HAD_sf"/>
</dbReference>
<dbReference type="InterPro" id="IPR023298">
    <property type="entry name" value="ATPase_P-typ_TM_dom_sf"/>
</dbReference>
<dbReference type="PRINTS" id="PR00119">
    <property type="entry name" value="CATATPASE"/>
</dbReference>
<feature type="transmembrane region" description="Helical" evidence="18">
    <location>
        <begin position="279"/>
        <end position="303"/>
    </location>
</feature>
<evidence type="ECO:0000256" key="18">
    <source>
        <dbReference type="RuleBase" id="RU362081"/>
    </source>
</evidence>
<evidence type="ECO:0000256" key="5">
    <source>
        <dbReference type="ARBA" id="ARBA00022692"/>
    </source>
</evidence>
<dbReference type="InterPro" id="IPR001757">
    <property type="entry name" value="P_typ_ATPase"/>
</dbReference>
<keyword evidence="15" id="KW-0406">Ion transport</keyword>
<reference evidence="20" key="1">
    <citation type="submission" date="2021-01" db="EMBL/GenBank/DDBJ databases">
        <authorList>
            <person name="Kaushik A."/>
        </authorList>
    </citation>
    <scope>NUCLEOTIDE SEQUENCE</scope>
    <source>
        <strain evidence="20">AG6-10EEA</strain>
    </source>
</reference>
<keyword evidence="8 18" id="KW-0547">Nucleotide-binding</keyword>
<keyword evidence="7" id="KW-0677">Repeat</keyword>
<dbReference type="SUPFAM" id="SSF81665">
    <property type="entry name" value="Calcium ATPase, transmembrane domain M"/>
    <property type="match status" value="1"/>
</dbReference>
<dbReference type="CDD" id="cd02094">
    <property type="entry name" value="P-type_ATPase_Cu-like"/>
    <property type="match status" value="1"/>
</dbReference>
<dbReference type="FunFam" id="2.70.150.10:FF:000002">
    <property type="entry name" value="Copper-transporting ATPase 1, putative"/>
    <property type="match status" value="1"/>
</dbReference>
<evidence type="ECO:0000256" key="7">
    <source>
        <dbReference type="ARBA" id="ARBA00022737"/>
    </source>
</evidence>
<dbReference type="Gene3D" id="3.40.50.1000">
    <property type="entry name" value="HAD superfamily/HAD-like"/>
    <property type="match status" value="1"/>
</dbReference>
<keyword evidence="14" id="KW-0186">Copper</keyword>
<evidence type="ECO:0000256" key="2">
    <source>
        <dbReference type="ARBA" id="ARBA00006024"/>
    </source>
</evidence>
<dbReference type="Gene3D" id="3.30.70.100">
    <property type="match status" value="2"/>
</dbReference>
<feature type="transmembrane region" description="Helical" evidence="18">
    <location>
        <begin position="840"/>
        <end position="862"/>
    </location>
</feature>
<dbReference type="GO" id="GO:0005507">
    <property type="term" value="F:copper ion binding"/>
    <property type="evidence" value="ECO:0007669"/>
    <property type="project" value="InterPro"/>
</dbReference>
<keyword evidence="4" id="KW-0813">Transport</keyword>
<dbReference type="GO" id="GO:0016887">
    <property type="term" value="F:ATP hydrolysis activity"/>
    <property type="evidence" value="ECO:0007669"/>
    <property type="project" value="InterPro"/>
</dbReference>
<gene>
    <name evidence="20" type="ORF">RDB_LOCUS128577</name>
</gene>
<keyword evidence="12" id="KW-1278">Translocase</keyword>
<dbReference type="CDD" id="cd00371">
    <property type="entry name" value="HMA"/>
    <property type="match status" value="2"/>
</dbReference>
<dbReference type="EC" id="7.2.2.8" evidence="3"/>
<dbReference type="Gene3D" id="2.70.150.10">
    <property type="entry name" value="Calcium-transporting ATPase, cytoplasmic transduction domain A"/>
    <property type="match status" value="1"/>
</dbReference>
<dbReference type="PROSITE" id="PS50846">
    <property type="entry name" value="HMA_2"/>
    <property type="match status" value="2"/>
</dbReference>
<protein>
    <recommendedName>
        <fullName evidence="3">P-type Cu(+) transporter</fullName>
        <ecNumber evidence="3">7.2.2.8</ecNumber>
    </recommendedName>
    <alternativeName>
        <fullName evidence="17">Cu(2+)-ATPase</fullName>
    </alternativeName>
</protein>
<evidence type="ECO:0000256" key="16">
    <source>
        <dbReference type="ARBA" id="ARBA00023136"/>
    </source>
</evidence>
<evidence type="ECO:0000256" key="8">
    <source>
        <dbReference type="ARBA" id="ARBA00022741"/>
    </source>
</evidence>
<dbReference type="NCBIfam" id="TIGR01525">
    <property type="entry name" value="ATPase-IB_hvy"/>
    <property type="match status" value="1"/>
</dbReference>
<dbReference type="FunFam" id="3.30.70.100:FF:000001">
    <property type="entry name" value="ATPase copper transporting beta"/>
    <property type="match status" value="1"/>
</dbReference>
<dbReference type="GO" id="GO:0005524">
    <property type="term" value="F:ATP binding"/>
    <property type="evidence" value="ECO:0007669"/>
    <property type="project" value="UniProtKB-UniRule"/>
</dbReference>
<evidence type="ECO:0000256" key="11">
    <source>
        <dbReference type="ARBA" id="ARBA00022842"/>
    </source>
</evidence>
<dbReference type="InterPro" id="IPR018303">
    <property type="entry name" value="ATPase_P-typ_P_site"/>
</dbReference>
<comment type="subcellular location">
    <subcellularLocation>
        <location evidence="1">Endomembrane system</location>
        <topology evidence="1">Multi-pass membrane protein</topology>
    </subcellularLocation>
    <subcellularLocation>
        <location evidence="18">Membrane</location>
    </subcellularLocation>
</comment>
<dbReference type="InterPro" id="IPR059000">
    <property type="entry name" value="ATPase_P-type_domA"/>
</dbReference>
<dbReference type="AlphaFoldDB" id="A0A8H3D3L3"/>
<dbReference type="InterPro" id="IPR006122">
    <property type="entry name" value="HMA_Cu_ion-bd"/>
</dbReference>
<evidence type="ECO:0000259" key="19">
    <source>
        <dbReference type="PROSITE" id="PS50846"/>
    </source>
</evidence>
<evidence type="ECO:0000256" key="14">
    <source>
        <dbReference type="ARBA" id="ARBA00023008"/>
    </source>
</evidence>
<dbReference type="SUPFAM" id="SSF56784">
    <property type="entry name" value="HAD-like"/>
    <property type="match status" value="1"/>
</dbReference>
<evidence type="ECO:0000256" key="4">
    <source>
        <dbReference type="ARBA" id="ARBA00022448"/>
    </source>
</evidence>
<evidence type="ECO:0000256" key="15">
    <source>
        <dbReference type="ARBA" id="ARBA00023065"/>
    </source>
</evidence>
<dbReference type="InterPro" id="IPR027256">
    <property type="entry name" value="P-typ_ATPase_IB"/>
</dbReference>
<organism evidence="20 21">
    <name type="scientific">Rhizoctonia solani</name>
    <dbReference type="NCBI Taxonomy" id="456999"/>
    <lineage>
        <taxon>Eukaryota</taxon>
        <taxon>Fungi</taxon>
        <taxon>Dikarya</taxon>
        <taxon>Basidiomycota</taxon>
        <taxon>Agaricomycotina</taxon>
        <taxon>Agaricomycetes</taxon>
        <taxon>Cantharellales</taxon>
        <taxon>Ceratobasidiaceae</taxon>
        <taxon>Rhizoctonia</taxon>
    </lineage>
</organism>
<dbReference type="InterPro" id="IPR044492">
    <property type="entry name" value="P_typ_ATPase_HD_dom"/>
</dbReference>
<keyword evidence="13 18" id="KW-1133">Transmembrane helix</keyword>
<feature type="domain" description="HMA" evidence="19">
    <location>
        <begin position="113"/>
        <end position="179"/>
    </location>
</feature>
<dbReference type="InterPro" id="IPR017969">
    <property type="entry name" value="Heavy-metal-associated_CS"/>
</dbReference>
<dbReference type="PROSITE" id="PS01047">
    <property type="entry name" value="HMA_1"/>
    <property type="match status" value="2"/>
</dbReference>
<keyword evidence="9" id="KW-0187">Copper transport</keyword>
<feature type="transmembrane region" description="Helical" evidence="18">
    <location>
        <begin position="508"/>
        <end position="530"/>
    </location>
</feature>
<dbReference type="NCBIfam" id="TIGR01494">
    <property type="entry name" value="ATPase_P-type"/>
    <property type="match status" value="2"/>
</dbReference>
<evidence type="ECO:0000313" key="20">
    <source>
        <dbReference type="EMBL" id="CAE6511082.1"/>
    </source>
</evidence>
<proteinExistence type="inferred from homology"/>
<dbReference type="Proteomes" id="UP000663853">
    <property type="component" value="Unassembled WGS sequence"/>
</dbReference>
<dbReference type="GO" id="GO:0016020">
    <property type="term" value="C:membrane"/>
    <property type="evidence" value="ECO:0007669"/>
    <property type="project" value="UniProtKB-SubCell"/>
</dbReference>
<dbReference type="PROSITE" id="PS00154">
    <property type="entry name" value="ATPASE_E1_E2"/>
    <property type="match status" value="1"/>
</dbReference>
<dbReference type="Pfam" id="PF00122">
    <property type="entry name" value="E1-E2_ATPase"/>
    <property type="match status" value="1"/>
</dbReference>
<evidence type="ECO:0000256" key="13">
    <source>
        <dbReference type="ARBA" id="ARBA00022989"/>
    </source>
</evidence>
<dbReference type="GO" id="GO:0140581">
    <property type="term" value="F:P-type monovalent copper transporter activity"/>
    <property type="evidence" value="ECO:0007669"/>
    <property type="project" value="UniProtKB-EC"/>
</dbReference>
<feature type="transmembrane region" description="Helical" evidence="18">
    <location>
        <begin position="309"/>
        <end position="329"/>
    </location>
</feature>
<dbReference type="GO" id="GO:0055070">
    <property type="term" value="P:copper ion homeostasis"/>
    <property type="evidence" value="ECO:0007669"/>
    <property type="project" value="TreeGrafter"/>
</dbReference>
<dbReference type="SUPFAM" id="SSF55008">
    <property type="entry name" value="HMA, heavy metal-associated domain"/>
    <property type="match status" value="2"/>
</dbReference>
<evidence type="ECO:0000256" key="10">
    <source>
        <dbReference type="ARBA" id="ARBA00022840"/>
    </source>
</evidence>
<dbReference type="InterPro" id="IPR036163">
    <property type="entry name" value="HMA_dom_sf"/>
</dbReference>
<evidence type="ECO:0000256" key="6">
    <source>
        <dbReference type="ARBA" id="ARBA00022723"/>
    </source>
</evidence>
<dbReference type="SUPFAM" id="SSF81653">
    <property type="entry name" value="Calcium ATPase, transduction domain A"/>
    <property type="match status" value="1"/>
</dbReference>
<sequence length="938" mass="99702">MESLTAPLSAAFSAIFPRSPRMALDKEGDALLDKDREMVKSEFRVEGMTCGACVKSIEDGLRSQAGIHSIQVALLAERAVVEYDPIVWTDDKIAEEISDMGFDATLIPTNATSTLALRVFGMTCGSCVATIEKQVAALPGVLSVAVSLPTERAQIEYSRAIVNPREIVECVEDCGFDAVLADDNDATQMQSLTKTKEIQEWRRRFWTSFAFAVPVLFIGMVAMHIPFLMPIVNHRMCTGIYLGDILVFFLTIPVQFWLGRKFYHNAWKAVKHGSATMDVLVVLGTTSAFVYSFFAMFCAVFNSNPDFRPAVFFDTSTMLITFVSLGRYLENLAKGKTSAALTDLMALAPGMATIYTDPECTVEKKIATELVQVGDTVKIVPGDKIPADGTLVRGSSTVDESAVTGEPVPALKQVGDAVIGGTVNGLGTFDMLVTRAGKDTALAQIVKLVEEAQTSKAPIQAFADKVAGFFVPTVISLALVTFLAWLVISHLVSPESLPKLFTAPGETKLAVCLKLCISVVVVACPCALGLSTPTAIMVGTGVGAKNGILIKGGRALEASKDVKTVVLDKTGTVTEGKLTLVDVCWADDGSGLEDLAADGQTTKRDVLSMVTVAEARSEHPLARAIAHYGKQTLGVHSEPVIESFESVTGQGVKARLVASRVARTVYVGSARFVSNGLPPKLSAFTDTESHKGRTVVFASVAQVPVLAVSLSDVPKPTSAPAIRALQNMGIKVCLMTGDSAPTAHAVAQEVGIPRDCVWAGMSPKGKASKITEMGKGVAMVGDGINDSPALVAASVGIALSSGTSIAVEAADIVLMRSCLLDVVAALHLSRSIFSTIRRNLVWACVYNVLGIPLAMGVGLPWGVSLHPMLAGAAMAFSSVSVVGSSLLLKFWTRPAVEGVEQDRNGGIFTGVWEEVKEWRGRRRGAGYEALPVEMEDRV</sequence>
<dbReference type="PANTHER" id="PTHR43520">
    <property type="entry name" value="ATP7, ISOFORM B"/>
    <property type="match status" value="1"/>
</dbReference>
<dbReference type="SFLD" id="SFLDF00027">
    <property type="entry name" value="p-type_atpase"/>
    <property type="match status" value="1"/>
</dbReference>
<comment type="caution">
    <text evidence="20">The sequence shown here is derived from an EMBL/GenBank/DDBJ whole genome shotgun (WGS) entry which is preliminary data.</text>
</comment>
<dbReference type="Gene3D" id="3.40.1110.10">
    <property type="entry name" value="Calcium-transporting ATPase, cytoplasmic domain N"/>
    <property type="match status" value="1"/>
</dbReference>
<keyword evidence="11" id="KW-0460">Magnesium</keyword>
<keyword evidence="5 18" id="KW-0812">Transmembrane</keyword>
<keyword evidence="10 18" id="KW-0067">ATP-binding</keyword>
<dbReference type="SFLD" id="SFLDG00002">
    <property type="entry name" value="C1.7:_P-type_atpase_like"/>
    <property type="match status" value="1"/>
</dbReference>
<dbReference type="InterPro" id="IPR008250">
    <property type="entry name" value="ATPase_P-typ_transduc_dom_A_sf"/>
</dbReference>
<dbReference type="PRINTS" id="PR00943">
    <property type="entry name" value="CUATPASE"/>
</dbReference>
<comment type="similarity">
    <text evidence="2 18">Belongs to the cation transport ATPase (P-type) (TC 3.A.3) family. Type IB subfamily.</text>
</comment>
<dbReference type="Pfam" id="PF00702">
    <property type="entry name" value="Hydrolase"/>
    <property type="match status" value="1"/>
</dbReference>
<evidence type="ECO:0000256" key="12">
    <source>
        <dbReference type="ARBA" id="ARBA00022967"/>
    </source>
</evidence>
<name>A0A8H3D3L3_9AGAM</name>
<feature type="transmembrane region" description="Helical" evidence="18">
    <location>
        <begin position="239"/>
        <end position="258"/>
    </location>
</feature>
<feature type="transmembrane region" description="Helical" evidence="18">
    <location>
        <begin position="868"/>
        <end position="888"/>
    </location>
</feature>
<evidence type="ECO:0000256" key="9">
    <source>
        <dbReference type="ARBA" id="ARBA00022796"/>
    </source>
</evidence>
<evidence type="ECO:0000313" key="21">
    <source>
        <dbReference type="Proteomes" id="UP000663853"/>
    </source>
</evidence>
<dbReference type="InterPro" id="IPR036412">
    <property type="entry name" value="HAD-like_sf"/>
</dbReference>
<dbReference type="InterPro" id="IPR023299">
    <property type="entry name" value="ATPase_P-typ_cyto_dom_N"/>
</dbReference>
<evidence type="ECO:0000256" key="17">
    <source>
        <dbReference type="ARBA" id="ARBA00080126"/>
    </source>
</evidence>
<dbReference type="Pfam" id="PF00403">
    <property type="entry name" value="HMA"/>
    <property type="match status" value="2"/>
</dbReference>
<dbReference type="SFLD" id="SFLDS00003">
    <property type="entry name" value="Haloacid_Dehalogenase"/>
    <property type="match status" value="1"/>
</dbReference>
<dbReference type="FunFam" id="3.30.70.100:FF:000043">
    <property type="entry name" value="Copper-transporting ATPase 2"/>
    <property type="match status" value="1"/>
</dbReference>
<feature type="transmembrane region" description="Helical" evidence="18">
    <location>
        <begin position="466"/>
        <end position="488"/>
    </location>
</feature>
<accession>A0A8H3D3L3</accession>
<evidence type="ECO:0000256" key="3">
    <source>
        <dbReference type="ARBA" id="ARBA00012517"/>
    </source>
</evidence>
<dbReference type="GO" id="GO:0012505">
    <property type="term" value="C:endomembrane system"/>
    <property type="evidence" value="ECO:0007669"/>
    <property type="project" value="UniProtKB-SubCell"/>
</dbReference>
<keyword evidence="16 18" id="KW-0472">Membrane</keyword>